<evidence type="ECO:0000313" key="4">
    <source>
        <dbReference type="WBParaSite" id="HDID_0001045501-mRNA-1"/>
    </source>
</evidence>
<reference evidence="4" key="1">
    <citation type="submission" date="2017-02" db="UniProtKB">
        <authorList>
            <consortium name="WormBaseParasite"/>
        </authorList>
    </citation>
    <scope>IDENTIFICATION</scope>
</reference>
<feature type="region of interest" description="Disordered" evidence="1">
    <location>
        <begin position="1"/>
        <end position="25"/>
    </location>
</feature>
<organism evidence="4">
    <name type="scientific">Hymenolepis diminuta</name>
    <name type="common">Rat tapeworm</name>
    <dbReference type="NCBI Taxonomy" id="6216"/>
    <lineage>
        <taxon>Eukaryota</taxon>
        <taxon>Metazoa</taxon>
        <taxon>Spiralia</taxon>
        <taxon>Lophotrochozoa</taxon>
        <taxon>Platyhelminthes</taxon>
        <taxon>Cestoda</taxon>
        <taxon>Eucestoda</taxon>
        <taxon>Cyclophyllidea</taxon>
        <taxon>Hymenolepididae</taxon>
        <taxon>Hymenolepis</taxon>
    </lineage>
</organism>
<sequence>MHEGSRPSKSGTEGPLHFETQDDKSWRQVQSVCKCNSRRVGEKTWGATTSLNPDLRRDSLPRFGSVPRTRR</sequence>
<dbReference type="AlphaFoldDB" id="A0A0R3SXI0"/>
<name>A0A0R3SXI0_HYMDI</name>
<feature type="region of interest" description="Disordered" evidence="1">
    <location>
        <begin position="38"/>
        <end position="71"/>
    </location>
</feature>
<accession>A0A0R3SXI0</accession>
<dbReference type="WBParaSite" id="HDID_0001045501-mRNA-1">
    <property type="protein sequence ID" value="HDID_0001045501-mRNA-1"/>
    <property type="gene ID" value="HDID_0001045501"/>
</dbReference>
<proteinExistence type="predicted"/>
<evidence type="ECO:0000313" key="3">
    <source>
        <dbReference type="Proteomes" id="UP000274504"/>
    </source>
</evidence>
<evidence type="ECO:0000256" key="1">
    <source>
        <dbReference type="SAM" id="MobiDB-lite"/>
    </source>
</evidence>
<dbReference type="EMBL" id="UYSG01011695">
    <property type="protein sequence ID" value="VDL63354.1"/>
    <property type="molecule type" value="Genomic_DNA"/>
</dbReference>
<dbReference type="Proteomes" id="UP000274504">
    <property type="component" value="Unassembled WGS sequence"/>
</dbReference>
<reference evidence="2 3" key="2">
    <citation type="submission" date="2018-11" db="EMBL/GenBank/DDBJ databases">
        <authorList>
            <consortium name="Pathogen Informatics"/>
        </authorList>
    </citation>
    <scope>NUCLEOTIDE SEQUENCE [LARGE SCALE GENOMIC DNA]</scope>
</reference>
<gene>
    <name evidence="2" type="ORF">HDID_LOCUS10453</name>
</gene>
<protein>
    <submittedName>
        <fullName evidence="2 4">Uncharacterized protein</fullName>
    </submittedName>
</protein>
<evidence type="ECO:0000313" key="2">
    <source>
        <dbReference type="EMBL" id="VDL63354.1"/>
    </source>
</evidence>